<dbReference type="Pfam" id="PF21032">
    <property type="entry name" value="PROPPIN"/>
    <property type="match status" value="2"/>
</dbReference>
<evidence type="ECO:0000256" key="2">
    <source>
        <dbReference type="ARBA" id="ARBA00004184"/>
    </source>
</evidence>
<accession>A0ABX8I8K2</accession>
<evidence type="ECO:0000259" key="13">
    <source>
        <dbReference type="Pfam" id="PF16113"/>
    </source>
</evidence>
<dbReference type="InterPro" id="IPR032259">
    <property type="entry name" value="HIBYL-CoA-H"/>
</dbReference>
<keyword evidence="7" id="KW-0677">Repeat</keyword>
<dbReference type="PROSITE" id="PS00166">
    <property type="entry name" value="ENOYL_COA_HYDRATASE"/>
    <property type="match status" value="1"/>
</dbReference>
<feature type="region of interest" description="Disordered" evidence="12">
    <location>
        <begin position="352"/>
        <end position="371"/>
    </location>
</feature>
<dbReference type="SUPFAM" id="SSF52096">
    <property type="entry name" value="ClpP/crotonase"/>
    <property type="match status" value="1"/>
</dbReference>
<dbReference type="Pfam" id="PF16113">
    <property type="entry name" value="ECH_2"/>
    <property type="match status" value="1"/>
</dbReference>
<dbReference type="Gene3D" id="3.90.226.10">
    <property type="entry name" value="2-enoyl-CoA Hydratase, Chain A, domain 1"/>
    <property type="match status" value="1"/>
</dbReference>
<dbReference type="Gene3D" id="2.130.10.10">
    <property type="entry name" value="YVTN repeat-like/Quinoprotein amine dehydrogenase"/>
    <property type="match status" value="1"/>
</dbReference>
<dbReference type="InterPro" id="IPR036322">
    <property type="entry name" value="WD40_repeat_dom_sf"/>
</dbReference>
<dbReference type="EC" id="3.1.2.4" evidence="3"/>
<dbReference type="InterPro" id="IPR048720">
    <property type="entry name" value="PROPPIN"/>
</dbReference>
<name>A0ABX8I8K2_9ASCO</name>
<comment type="subcellular location">
    <subcellularLocation>
        <location evidence="2">Endomembrane system</location>
        <topology evidence="2">Peripheral membrane protein</topology>
    </subcellularLocation>
    <subcellularLocation>
        <location evidence="11">Vacuole membrane</location>
    </subcellularLocation>
</comment>
<evidence type="ECO:0000256" key="4">
    <source>
        <dbReference type="ARBA" id="ARBA00022448"/>
    </source>
</evidence>
<dbReference type="SUPFAM" id="SSF50978">
    <property type="entry name" value="WD40 repeat-like"/>
    <property type="match status" value="1"/>
</dbReference>
<organism evidence="14 15">
    <name type="scientific">Candidozyma haemuli</name>
    <dbReference type="NCBI Taxonomy" id="45357"/>
    <lineage>
        <taxon>Eukaryota</taxon>
        <taxon>Fungi</taxon>
        <taxon>Dikarya</taxon>
        <taxon>Ascomycota</taxon>
        <taxon>Saccharomycotina</taxon>
        <taxon>Pichiomycetes</taxon>
        <taxon>Metschnikowiaceae</taxon>
        <taxon>Candidozyma</taxon>
    </lineage>
</organism>
<dbReference type="NCBIfam" id="NF004127">
    <property type="entry name" value="PRK05617.1"/>
    <property type="match status" value="1"/>
</dbReference>
<evidence type="ECO:0000256" key="5">
    <source>
        <dbReference type="ARBA" id="ARBA00022554"/>
    </source>
</evidence>
<keyword evidence="5" id="KW-0926">Vacuole</keyword>
<keyword evidence="9" id="KW-0653">Protein transport</keyword>
<keyword evidence="8" id="KW-0378">Hydrolase</keyword>
<dbReference type="PANTHER" id="PTHR43176:SF3">
    <property type="entry name" value="3-HYDROXYISOBUTYRYL-COA HYDROLASE, MITOCHONDRIAL"/>
    <property type="match status" value="1"/>
</dbReference>
<evidence type="ECO:0000256" key="1">
    <source>
        <dbReference type="ARBA" id="ARBA00001709"/>
    </source>
</evidence>
<dbReference type="InterPro" id="IPR015943">
    <property type="entry name" value="WD40/YVTN_repeat-like_dom_sf"/>
</dbReference>
<feature type="region of interest" description="Disordered" evidence="12">
    <location>
        <begin position="320"/>
        <end position="343"/>
    </location>
</feature>
<evidence type="ECO:0000313" key="14">
    <source>
        <dbReference type="EMBL" id="QWU89611.1"/>
    </source>
</evidence>
<dbReference type="Proteomes" id="UP000825434">
    <property type="component" value="Chromosome 5"/>
</dbReference>
<evidence type="ECO:0000256" key="12">
    <source>
        <dbReference type="SAM" id="MobiDB-lite"/>
    </source>
</evidence>
<evidence type="ECO:0000256" key="10">
    <source>
        <dbReference type="ARBA" id="ARBA00025740"/>
    </source>
</evidence>
<evidence type="ECO:0000256" key="8">
    <source>
        <dbReference type="ARBA" id="ARBA00022801"/>
    </source>
</evidence>
<dbReference type="InterPro" id="IPR018376">
    <property type="entry name" value="Enoyl-CoA_hyd/isom_CS"/>
</dbReference>
<keyword evidence="4" id="KW-0813">Transport</keyword>
<dbReference type="InterPro" id="IPR001680">
    <property type="entry name" value="WD40_rpt"/>
</dbReference>
<evidence type="ECO:0000256" key="7">
    <source>
        <dbReference type="ARBA" id="ARBA00022737"/>
    </source>
</evidence>
<sequence length="928" mass="104302">MINDLAFNQDYTCLSMSTSECHKIYNCDPFGEFYTSDKNNAPTAFLRMLFSTSLTIIVPESGSNLGNRVLQVHNLKQNLKICELTFPSNIVDLMLNRKRLVVFLEVGQIYIYDLSSVRLMKVLEINSYSKGENDGVVAALSADDRSYLAMPLSAVNDQTDLFNESSSQPSTPVLRPSDSAPVVSLDALVELTQKNENSSLAKKETITLEDLQKDSNGWVVIYDTINLKPRLLYKAHDSSIAKITLSRDSQAVATASTKGTIIRVCHLNFDLLDDLGKLHITHITNLRRGHHLTRVTNLTFSVDSSVLGCGSDSNTIHFFKIGPETPQPESSDEDQSNRSSSEDLNENLANLLISKQPEEPEQEEGDKSYFSRLRRPSKLLNNPYTKSLIKKLPYKDYFDNLIWEPPRRSFAYVKLGENAPVSHKNVEIGLGASGVLMLASYHTGTFYQYKLPKPHDEDREEMSSTGYAADDVLFHNENLARVISLNRLKKLNSLDTSMVTKIGPRLSEYAKSEAASMVILTSKSPKALCAGGDVASCASEILKGNPGYASNFFQEEYNVNYLIATYSKPYISLMDGITMGGGVGLSVHAPFRIATEKTKLAMPEMDIGFFPDVGTTFFLPRLDDKLGYYYALTGEVLSGLDAYQAGFATHFVPSERIPQLVKRLSNLKPPVINNTPTEGTLLKDQKDFFIQVNMAIEEFTENKLPDNYKFHLTEEQITLINKAFSEPTFDDALQVFLYSNTEFGKKTYDRLSAKSPTSTHIAFDLLNKGAKNKIRAQLELEMVSATNMVNHKIEENDFVKGVKHKLIDKIKEPFFPQWSSYDAERVRKFQEPSVHTAKLETPLLKRFFGVDFHQYPFNFGLPSNQEIENYITGQDGSNRKYLPTPKEVVRHFNTVTNNKLGVEEKVNRALALHGEASKYDNKYVSWKA</sequence>
<comment type="similarity">
    <text evidence="10">Belongs to the WD repeat PROPPIN family.</text>
</comment>
<dbReference type="PANTHER" id="PTHR43176">
    <property type="entry name" value="3-HYDROXYISOBUTYRYL-COA HYDROLASE-RELATED"/>
    <property type="match status" value="1"/>
</dbReference>
<protein>
    <recommendedName>
        <fullName evidence="3">3-hydroxyisobutyryl-CoA hydrolase</fullName>
        <ecNumber evidence="3">3.1.2.4</ecNumber>
    </recommendedName>
</protein>
<comment type="catalytic activity">
    <reaction evidence="1">
        <text>3-hydroxy-2-methylpropanoyl-CoA + H2O = 3-hydroxy-2-methylpropanoate + CoA + H(+)</text>
        <dbReference type="Rhea" id="RHEA:20888"/>
        <dbReference type="ChEBI" id="CHEBI:11805"/>
        <dbReference type="ChEBI" id="CHEBI:15377"/>
        <dbReference type="ChEBI" id="CHEBI:15378"/>
        <dbReference type="ChEBI" id="CHEBI:57287"/>
        <dbReference type="ChEBI" id="CHEBI:57340"/>
        <dbReference type="EC" id="3.1.2.4"/>
    </reaction>
</comment>
<dbReference type="InterPro" id="IPR045004">
    <property type="entry name" value="ECH_dom"/>
</dbReference>
<keyword evidence="6" id="KW-0853">WD repeat</keyword>
<evidence type="ECO:0000256" key="11">
    <source>
        <dbReference type="ARBA" id="ARBA00037813"/>
    </source>
</evidence>
<evidence type="ECO:0000256" key="9">
    <source>
        <dbReference type="ARBA" id="ARBA00022927"/>
    </source>
</evidence>
<keyword evidence="15" id="KW-1185">Reference proteome</keyword>
<proteinExistence type="inferred from homology"/>
<feature type="domain" description="Enoyl-CoA hydratase/isomerase" evidence="13">
    <location>
        <begin position="481"/>
        <end position="827"/>
    </location>
</feature>
<evidence type="ECO:0000313" key="15">
    <source>
        <dbReference type="Proteomes" id="UP000825434"/>
    </source>
</evidence>
<dbReference type="EMBL" id="CP076665">
    <property type="protein sequence ID" value="QWU89611.1"/>
    <property type="molecule type" value="Genomic_DNA"/>
</dbReference>
<dbReference type="CDD" id="cd06558">
    <property type="entry name" value="crotonase-like"/>
    <property type="match status" value="1"/>
</dbReference>
<dbReference type="SMART" id="SM00320">
    <property type="entry name" value="WD40"/>
    <property type="match status" value="2"/>
</dbReference>
<evidence type="ECO:0000256" key="3">
    <source>
        <dbReference type="ARBA" id="ARBA00011915"/>
    </source>
</evidence>
<gene>
    <name evidence="14" type="ORF">CA3LBN_003959</name>
</gene>
<evidence type="ECO:0000256" key="6">
    <source>
        <dbReference type="ARBA" id="ARBA00022574"/>
    </source>
</evidence>
<reference evidence="14 15" key="1">
    <citation type="submission" date="2021-06" db="EMBL/GenBank/DDBJ databases">
        <title>Candida outbreak in Lebanon.</title>
        <authorList>
            <person name="Finianos M."/>
        </authorList>
    </citation>
    <scope>NUCLEOTIDE SEQUENCE [LARGE SCALE GENOMIC DNA]</scope>
    <source>
        <strain evidence="14">CA3LBN</strain>
    </source>
</reference>
<dbReference type="InterPro" id="IPR029045">
    <property type="entry name" value="ClpP/crotonase-like_dom_sf"/>
</dbReference>